<proteinExistence type="predicted"/>
<organism evidence="1 3">
    <name type="scientific">Capnocytophaga catalasegens</name>
    <dbReference type="NCBI Taxonomy" id="1004260"/>
    <lineage>
        <taxon>Bacteria</taxon>
        <taxon>Pseudomonadati</taxon>
        <taxon>Bacteroidota</taxon>
        <taxon>Flavobacteriia</taxon>
        <taxon>Flavobacteriales</taxon>
        <taxon>Flavobacteriaceae</taxon>
        <taxon>Capnocytophaga</taxon>
    </lineage>
</organism>
<evidence type="ECO:0000313" key="3">
    <source>
        <dbReference type="Proteomes" id="UP001207736"/>
    </source>
</evidence>
<accession>A0AAV5AY83</accession>
<protein>
    <submittedName>
        <fullName evidence="1">Uncharacterized protein</fullName>
    </submittedName>
</protein>
<dbReference type="Proteomes" id="UP001207736">
    <property type="component" value="Unassembled WGS sequence"/>
</dbReference>
<dbReference type="EMBL" id="BQKB01000049">
    <property type="protein sequence ID" value="GJM53770.1"/>
    <property type="molecule type" value="Genomic_DNA"/>
</dbReference>
<evidence type="ECO:0000313" key="2">
    <source>
        <dbReference type="EMBL" id="GJM53770.1"/>
    </source>
</evidence>
<dbReference type="Gene3D" id="2.60.120.200">
    <property type="match status" value="1"/>
</dbReference>
<dbReference type="EMBL" id="BQKA01000034">
    <property type="protein sequence ID" value="GJM50926.1"/>
    <property type="molecule type" value="Genomic_DNA"/>
</dbReference>
<evidence type="ECO:0000313" key="4">
    <source>
        <dbReference type="Proteomes" id="UP001208692"/>
    </source>
</evidence>
<name>A0AAV5AY83_9FLAO</name>
<dbReference type="Proteomes" id="UP001208692">
    <property type="component" value="Unassembled WGS sequence"/>
</dbReference>
<dbReference type="RefSeq" id="WP_264847210.1">
    <property type="nucleotide sequence ID" value="NZ_BPMA01000044.1"/>
</dbReference>
<comment type="caution">
    <text evidence="1">The sequence shown here is derived from an EMBL/GenBank/DDBJ whole genome shotgun (WGS) entry which is preliminary data.</text>
</comment>
<reference evidence="1 4" key="1">
    <citation type="submission" date="2021-11" db="EMBL/GenBank/DDBJ databases">
        <title>Draft genome sequence of Capnocytophaga sp. strain KC07075 isolated from cat oral cavity.</title>
        <authorList>
            <person name="Suzuki M."/>
            <person name="Imaoka K."/>
            <person name="Kimura M."/>
            <person name="Morikawa S."/>
            <person name="Maeda K."/>
        </authorList>
    </citation>
    <scope>NUCLEOTIDE SEQUENCE</scope>
    <source>
        <strain evidence="1">KC07075</strain>
        <strain evidence="2 4">KC07079</strain>
    </source>
</reference>
<dbReference type="SUPFAM" id="SSF49899">
    <property type="entry name" value="Concanavalin A-like lectins/glucanases"/>
    <property type="match status" value="1"/>
</dbReference>
<sequence>MAYGWRYGFDIIRGASKAELDILEIFYKHYQTTPNKLQINQTLHMFNSETQKTHINQNKNPFTILNFNPSEDYHVYGVQVDPDPNDPKRHAIISFLLDREITDTWKTIDYGDRYNSFITEAFEEGIENTTWDVAITGQIGGSNAGVGYPEDHNPDLQNVTMDIDWLRVFVRQK</sequence>
<dbReference type="AlphaFoldDB" id="A0AAV5AY83"/>
<dbReference type="InterPro" id="IPR013320">
    <property type="entry name" value="ConA-like_dom_sf"/>
</dbReference>
<dbReference type="GO" id="GO:0005975">
    <property type="term" value="P:carbohydrate metabolic process"/>
    <property type="evidence" value="ECO:0007669"/>
    <property type="project" value="UniProtKB-ARBA"/>
</dbReference>
<gene>
    <name evidence="1" type="ORF">RCZ15_18990</name>
    <name evidence="2" type="ORF">RCZ16_20860</name>
</gene>
<dbReference type="GO" id="GO:0004553">
    <property type="term" value="F:hydrolase activity, hydrolyzing O-glycosyl compounds"/>
    <property type="evidence" value="ECO:0007669"/>
    <property type="project" value="UniProtKB-ARBA"/>
</dbReference>
<evidence type="ECO:0000313" key="1">
    <source>
        <dbReference type="EMBL" id="GJM50926.1"/>
    </source>
</evidence>
<keyword evidence="4" id="KW-1185">Reference proteome</keyword>